<keyword evidence="2" id="KW-1185">Reference proteome</keyword>
<dbReference type="InterPro" id="IPR036691">
    <property type="entry name" value="Endo/exonu/phosph_ase_sf"/>
</dbReference>
<proteinExistence type="predicted"/>
<sequence>NFNIILIQEPWLSIKGKTQAIRNFSSIYPEPHREGGPRVRAVTLVSTSIGSDHYVKLPIDSPDVVGIDIKYGPDDWMRIINVY</sequence>
<evidence type="ECO:0000313" key="1">
    <source>
        <dbReference type="EMBL" id="KAF9490685.1"/>
    </source>
</evidence>
<dbReference type="OrthoDB" id="2840473at2759"/>
<evidence type="ECO:0008006" key="3">
    <source>
        <dbReference type="Google" id="ProtNLM"/>
    </source>
</evidence>
<accession>A0A9P5ZNN0</accession>
<feature type="non-terminal residue" evidence="1">
    <location>
        <position position="83"/>
    </location>
</feature>
<gene>
    <name evidence="1" type="ORF">BDN71DRAFT_1363347</name>
</gene>
<organism evidence="1 2">
    <name type="scientific">Pleurotus eryngii</name>
    <name type="common">Boletus of the steppes</name>
    <dbReference type="NCBI Taxonomy" id="5323"/>
    <lineage>
        <taxon>Eukaryota</taxon>
        <taxon>Fungi</taxon>
        <taxon>Dikarya</taxon>
        <taxon>Basidiomycota</taxon>
        <taxon>Agaricomycotina</taxon>
        <taxon>Agaricomycetes</taxon>
        <taxon>Agaricomycetidae</taxon>
        <taxon>Agaricales</taxon>
        <taxon>Pleurotineae</taxon>
        <taxon>Pleurotaceae</taxon>
        <taxon>Pleurotus</taxon>
    </lineage>
</organism>
<dbReference type="Proteomes" id="UP000807025">
    <property type="component" value="Unassembled WGS sequence"/>
</dbReference>
<protein>
    <recommendedName>
        <fullName evidence="3">Endonuclease</fullName>
    </recommendedName>
</protein>
<comment type="caution">
    <text evidence="1">The sequence shown here is derived from an EMBL/GenBank/DDBJ whole genome shotgun (WGS) entry which is preliminary data.</text>
</comment>
<feature type="non-terminal residue" evidence="1">
    <location>
        <position position="1"/>
    </location>
</feature>
<dbReference type="EMBL" id="MU154636">
    <property type="protein sequence ID" value="KAF9490685.1"/>
    <property type="molecule type" value="Genomic_DNA"/>
</dbReference>
<dbReference type="AlphaFoldDB" id="A0A9P5ZNN0"/>
<evidence type="ECO:0000313" key="2">
    <source>
        <dbReference type="Proteomes" id="UP000807025"/>
    </source>
</evidence>
<name>A0A9P5ZNN0_PLEER</name>
<dbReference type="SUPFAM" id="SSF56219">
    <property type="entry name" value="DNase I-like"/>
    <property type="match status" value="1"/>
</dbReference>
<reference evidence="1" key="1">
    <citation type="submission" date="2020-11" db="EMBL/GenBank/DDBJ databases">
        <authorList>
            <consortium name="DOE Joint Genome Institute"/>
            <person name="Ahrendt S."/>
            <person name="Riley R."/>
            <person name="Andreopoulos W."/>
            <person name="Labutti K."/>
            <person name="Pangilinan J."/>
            <person name="Ruiz-Duenas F.J."/>
            <person name="Barrasa J.M."/>
            <person name="Sanchez-Garcia M."/>
            <person name="Camarero S."/>
            <person name="Miyauchi S."/>
            <person name="Serrano A."/>
            <person name="Linde D."/>
            <person name="Babiker R."/>
            <person name="Drula E."/>
            <person name="Ayuso-Fernandez I."/>
            <person name="Pacheco R."/>
            <person name="Padilla G."/>
            <person name="Ferreira P."/>
            <person name="Barriuso J."/>
            <person name="Kellner H."/>
            <person name="Castanera R."/>
            <person name="Alfaro M."/>
            <person name="Ramirez L."/>
            <person name="Pisabarro A.G."/>
            <person name="Kuo A."/>
            <person name="Tritt A."/>
            <person name="Lipzen A."/>
            <person name="He G."/>
            <person name="Yan M."/>
            <person name="Ng V."/>
            <person name="Cullen D."/>
            <person name="Martin F."/>
            <person name="Rosso M.-N."/>
            <person name="Henrissat B."/>
            <person name="Hibbett D."/>
            <person name="Martinez A.T."/>
            <person name="Grigoriev I.V."/>
        </authorList>
    </citation>
    <scope>NUCLEOTIDE SEQUENCE</scope>
    <source>
        <strain evidence="1">ATCC 90797</strain>
    </source>
</reference>
<dbReference type="Gene3D" id="3.60.10.10">
    <property type="entry name" value="Endonuclease/exonuclease/phosphatase"/>
    <property type="match status" value="1"/>
</dbReference>